<evidence type="ECO:0000313" key="8">
    <source>
        <dbReference type="EMBL" id="OON41315.1"/>
    </source>
</evidence>
<evidence type="ECO:0000256" key="1">
    <source>
        <dbReference type="ARBA" id="ARBA00004651"/>
    </source>
</evidence>
<dbReference type="InterPro" id="IPR037185">
    <property type="entry name" value="EmrE-like"/>
</dbReference>
<feature type="transmembrane region" description="Helical" evidence="6">
    <location>
        <begin position="138"/>
        <end position="156"/>
    </location>
</feature>
<gene>
    <name evidence="8" type="ORF">BTJ39_04960</name>
</gene>
<keyword evidence="2" id="KW-1003">Cell membrane</keyword>
<proteinExistence type="predicted"/>
<feature type="transmembrane region" description="Helical" evidence="6">
    <location>
        <begin position="61"/>
        <end position="80"/>
    </location>
</feature>
<dbReference type="OrthoDB" id="321830at2"/>
<protein>
    <submittedName>
        <fullName evidence="8">EamA family transporter</fullName>
    </submittedName>
</protein>
<feature type="transmembrane region" description="Helical" evidence="6">
    <location>
        <begin position="194"/>
        <end position="215"/>
    </location>
</feature>
<evidence type="ECO:0000256" key="3">
    <source>
        <dbReference type="ARBA" id="ARBA00022692"/>
    </source>
</evidence>
<dbReference type="Proteomes" id="UP000190667">
    <property type="component" value="Unassembled WGS sequence"/>
</dbReference>
<dbReference type="SUPFAM" id="SSF103481">
    <property type="entry name" value="Multidrug resistance efflux transporter EmrE"/>
    <property type="match status" value="2"/>
</dbReference>
<dbReference type="STRING" id="1926881.BTJ39_04960"/>
<feature type="domain" description="EamA" evidence="7">
    <location>
        <begin position="3"/>
        <end position="129"/>
    </location>
</feature>
<feature type="transmembrane region" description="Helical" evidence="6">
    <location>
        <begin position="227"/>
        <end position="246"/>
    </location>
</feature>
<feature type="domain" description="EamA" evidence="7">
    <location>
        <begin position="140"/>
        <end position="269"/>
    </location>
</feature>
<dbReference type="EMBL" id="MRUL01000002">
    <property type="protein sequence ID" value="OON41315.1"/>
    <property type="molecule type" value="Genomic_DNA"/>
</dbReference>
<feature type="transmembrane region" description="Helical" evidence="6">
    <location>
        <begin position="168"/>
        <end position="188"/>
    </location>
</feature>
<dbReference type="GO" id="GO:0016020">
    <property type="term" value="C:membrane"/>
    <property type="evidence" value="ECO:0007669"/>
    <property type="project" value="UniProtKB-SubCell"/>
</dbReference>
<dbReference type="RefSeq" id="WP_078001566.1">
    <property type="nucleotide sequence ID" value="NZ_MRUL01000002.1"/>
</dbReference>
<keyword evidence="5 6" id="KW-0472">Membrane</keyword>
<accession>A0A1S8YR38</accession>
<dbReference type="InterPro" id="IPR000620">
    <property type="entry name" value="EamA_dom"/>
</dbReference>
<evidence type="ECO:0000259" key="7">
    <source>
        <dbReference type="Pfam" id="PF00892"/>
    </source>
</evidence>
<feature type="transmembrane region" description="Helical" evidence="6">
    <location>
        <begin position="112"/>
        <end position="132"/>
    </location>
</feature>
<sequence length="278" mass="29166">MLLKIIFAMIAFAANSVLCRVALKEDHIDISTFSGIRLFSGAILLIFLLKIRDAKAKPEFNLLNAVLLCLYVFTFSIAYVSLNTAAGALLLFGAVQIVMTGWGLYKGERLGLLKGAGIAAAVIGICLLLLPGAEKPPLNAAVLMILSGVAWGFYSLRGKQAQSAAAATTGNFLLAVPLSLVAILALGYPPQSDTAGLILAIVSGAITSGAAYLVWYSIVPHISSTTASTLQLSVPCLAALGGAFFLSEPMSLRVLTSTAIIIFGISLVIYSDKKRIKT</sequence>
<evidence type="ECO:0000313" key="9">
    <source>
        <dbReference type="Proteomes" id="UP000190667"/>
    </source>
</evidence>
<reference evidence="8 9" key="1">
    <citation type="submission" date="2016-12" db="EMBL/GenBank/DDBJ databases">
        <title>Izhakiella australiana sp. nov. of genus Izhakiella isolated from Australian desert.</title>
        <authorList>
            <person name="Ji M."/>
        </authorList>
    </citation>
    <scope>NUCLEOTIDE SEQUENCE [LARGE SCALE GENOMIC DNA]</scope>
    <source>
        <strain evidence="8 9">D4N98</strain>
    </source>
</reference>
<evidence type="ECO:0000256" key="5">
    <source>
        <dbReference type="ARBA" id="ARBA00023136"/>
    </source>
</evidence>
<name>A0A1S8YR38_9GAMM</name>
<feature type="transmembrane region" description="Helical" evidence="6">
    <location>
        <begin position="86"/>
        <end position="105"/>
    </location>
</feature>
<evidence type="ECO:0000256" key="4">
    <source>
        <dbReference type="ARBA" id="ARBA00022989"/>
    </source>
</evidence>
<evidence type="ECO:0000256" key="6">
    <source>
        <dbReference type="SAM" id="Phobius"/>
    </source>
</evidence>
<dbReference type="Pfam" id="PF00892">
    <property type="entry name" value="EamA"/>
    <property type="match status" value="2"/>
</dbReference>
<feature type="transmembrane region" description="Helical" evidence="6">
    <location>
        <begin position="29"/>
        <end position="49"/>
    </location>
</feature>
<organism evidence="8 9">
    <name type="scientific">Izhakiella australiensis</name>
    <dbReference type="NCBI Taxonomy" id="1926881"/>
    <lineage>
        <taxon>Bacteria</taxon>
        <taxon>Pseudomonadati</taxon>
        <taxon>Pseudomonadota</taxon>
        <taxon>Gammaproteobacteria</taxon>
        <taxon>Enterobacterales</taxon>
        <taxon>Erwiniaceae</taxon>
        <taxon>Izhakiella</taxon>
    </lineage>
</organism>
<dbReference type="PANTHER" id="PTHR32322:SF9">
    <property type="entry name" value="AMINO-ACID METABOLITE EFFLUX PUMP-RELATED"/>
    <property type="match status" value="1"/>
</dbReference>
<dbReference type="PANTHER" id="PTHR32322">
    <property type="entry name" value="INNER MEMBRANE TRANSPORTER"/>
    <property type="match status" value="1"/>
</dbReference>
<dbReference type="InterPro" id="IPR050638">
    <property type="entry name" value="AA-Vitamin_Transporters"/>
</dbReference>
<comment type="subcellular location">
    <subcellularLocation>
        <location evidence="1">Cell membrane</location>
        <topology evidence="1">Multi-pass membrane protein</topology>
    </subcellularLocation>
</comment>
<keyword evidence="9" id="KW-1185">Reference proteome</keyword>
<keyword evidence="3 6" id="KW-0812">Transmembrane</keyword>
<feature type="transmembrane region" description="Helical" evidence="6">
    <location>
        <begin position="252"/>
        <end position="270"/>
    </location>
</feature>
<comment type="caution">
    <text evidence="8">The sequence shown here is derived from an EMBL/GenBank/DDBJ whole genome shotgun (WGS) entry which is preliminary data.</text>
</comment>
<keyword evidence="4 6" id="KW-1133">Transmembrane helix</keyword>
<dbReference type="AlphaFoldDB" id="A0A1S8YR38"/>
<evidence type="ECO:0000256" key="2">
    <source>
        <dbReference type="ARBA" id="ARBA00022475"/>
    </source>
</evidence>